<dbReference type="EMBL" id="BOQE01000001">
    <property type="protein sequence ID" value="GIM44493.1"/>
    <property type="molecule type" value="Genomic_DNA"/>
</dbReference>
<gene>
    <name evidence="1" type="ORF">DNHGIG_00420</name>
</gene>
<dbReference type="Pfam" id="PF26325">
    <property type="entry name" value="YhjD"/>
    <property type="match status" value="1"/>
</dbReference>
<protein>
    <submittedName>
        <fullName evidence="1">Uncharacterized protein</fullName>
    </submittedName>
</protein>
<comment type="caution">
    <text evidence="1">The sequence shown here is derived from an EMBL/GenBank/DDBJ whole genome shotgun (WGS) entry which is preliminary data.</text>
</comment>
<proteinExistence type="predicted"/>
<dbReference type="AlphaFoldDB" id="A0AAV4LA15"/>
<sequence length="100" mass="12132">MSLIRQLLIRELMLKHIERELQSSQSWTKGVFESLQKRVSDELIQVRRQMHRSGTFIMEKQWKKQDVFIQFKWNNKVFEVPYTLPMLEAEALGRLEHMLD</sequence>
<accession>A0AAV4LA15</accession>
<evidence type="ECO:0000313" key="2">
    <source>
        <dbReference type="Proteomes" id="UP001057291"/>
    </source>
</evidence>
<dbReference type="RefSeq" id="WP_282197769.1">
    <property type="nucleotide sequence ID" value="NZ_BOQE01000001.1"/>
</dbReference>
<name>A0AAV4LA15_9BACL</name>
<reference evidence="1" key="1">
    <citation type="journal article" date="2023" name="Int. J. Syst. Evol. Microbiol.">
        <title>Collibacillus ludicampi gen. nov., sp. nov., a new soil bacterium of the family Alicyclobacillaceae.</title>
        <authorList>
            <person name="Jojima T."/>
            <person name="Ioku Y."/>
            <person name="Fukuta Y."/>
            <person name="Shirasaka N."/>
            <person name="Matsumura Y."/>
            <person name="Mori M."/>
        </authorList>
    </citation>
    <scope>NUCLEOTIDE SEQUENCE</scope>
    <source>
        <strain evidence="1">TP075</strain>
    </source>
</reference>
<dbReference type="InterPro" id="IPR058600">
    <property type="entry name" value="YhjD-like"/>
</dbReference>
<keyword evidence="2" id="KW-1185">Reference proteome</keyword>
<organism evidence="1 2">
    <name type="scientific">Collibacillus ludicampi</name>
    <dbReference type="NCBI Taxonomy" id="2771369"/>
    <lineage>
        <taxon>Bacteria</taxon>
        <taxon>Bacillati</taxon>
        <taxon>Bacillota</taxon>
        <taxon>Bacilli</taxon>
        <taxon>Bacillales</taxon>
        <taxon>Alicyclobacillaceae</taxon>
        <taxon>Collibacillus</taxon>
    </lineage>
</organism>
<dbReference type="Proteomes" id="UP001057291">
    <property type="component" value="Unassembled WGS sequence"/>
</dbReference>
<evidence type="ECO:0000313" key="1">
    <source>
        <dbReference type="EMBL" id="GIM44493.1"/>
    </source>
</evidence>